<evidence type="ECO:0000259" key="5">
    <source>
        <dbReference type="PROSITE" id="PS50931"/>
    </source>
</evidence>
<keyword evidence="4" id="KW-0804">Transcription</keyword>
<dbReference type="Gene3D" id="1.10.10.10">
    <property type="entry name" value="Winged helix-like DNA-binding domain superfamily/Winged helix DNA-binding domain"/>
    <property type="match status" value="1"/>
</dbReference>
<dbReference type="Gene3D" id="3.40.190.290">
    <property type="match status" value="1"/>
</dbReference>
<organism evidence="6 7">
    <name type="scientific">Staphylococcus lloydii</name>
    <dbReference type="NCBI Taxonomy" id="2781774"/>
    <lineage>
        <taxon>Bacteria</taxon>
        <taxon>Bacillati</taxon>
        <taxon>Bacillota</taxon>
        <taxon>Bacilli</taxon>
        <taxon>Bacillales</taxon>
        <taxon>Staphylococcaceae</taxon>
        <taxon>Staphylococcus</taxon>
    </lineage>
</organism>
<dbReference type="EMBL" id="CP064056">
    <property type="protein sequence ID" value="QPM75404.1"/>
    <property type="molecule type" value="Genomic_DNA"/>
</dbReference>
<evidence type="ECO:0000256" key="2">
    <source>
        <dbReference type="ARBA" id="ARBA00023015"/>
    </source>
</evidence>
<dbReference type="PRINTS" id="PR00039">
    <property type="entry name" value="HTHLYSR"/>
</dbReference>
<dbReference type="FunFam" id="1.10.10.10:FF:000001">
    <property type="entry name" value="LysR family transcriptional regulator"/>
    <property type="match status" value="1"/>
</dbReference>
<dbReference type="GO" id="GO:0003677">
    <property type="term" value="F:DNA binding"/>
    <property type="evidence" value="ECO:0007669"/>
    <property type="project" value="UniProtKB-KW"/>
</dbReference>
<dbReference type="PROSITE" id="PS50931">
    <property type="entry name" value="HTH_LYSR"/>
    <property type="match status" value="1"/>
</dbReference>
<comment type="similarity">
    <text evidence="1">Belongs to the LysR transcriptional regulatory family.</text>
</comment>
<dbReference type="InterPro" id="IPR005119">
    <property type="entry name" value="LysR_subst-bd"/>
</dbReference>
<evidence type="ECO:0000256" key="1">
    <source>
        <dbReference type="ARBA" id="ARBA00009437"/>
    </source>
</evidence>
<evidence type="ECO:0000313" key="7">
    <source>
        <dbReference type="Proteomes" id="UP000594455"/>
    </source>
</evidence>
<dbReference type="SUPFAM" id="SSF46785">
    <property type="entry name" value="Winged helix' DNA-binding domain"/>
    <property type="match status" value="1"/>
</dbReference>
<evidence type="ECO:0000256" key="4">
    <source>
        <dbReference type="ARBA" id="ARBA00023163"/>
    </source>
</evidence>
<dbReference type="Pfam" id="PF03466">
    <property type="entry name" value="LysR_substrate"/>
    <property type="match status" value="1"/>
</dbReference>
<dbReference type="GO" id="GO:0003700">
    <property type="term" value="F:DNA-binding transcription factor activity"/>
    <property type="evidence" value="ECO:0007669"/>
    <property type="project" value="InterPro"/>
</dbReference>
<dbReference type="InterPro" id="IPR050950">
    <property type="entry name" value="HTH-type_LysR_regulators"/>
</dbReference>
<dbReference type="RefSeq" id="WP_195719067.1">
    <property type="nucleotide sequence ID" value="NZ_CP064056.1"/>
</dbReference>
<gene>
    <name evidence="6" type="ORF">ISP08_01325</name>
</gene>
<dbReference type="Pfam" id="PF00126">
    <property type="entry name" value="HTH_1"/>
    <property type="match status" value="1"/>
</dbReference>
<name>A0A7T1B0A5_9STAP</name>
<evidence type="ECO:0000256" key="3">
    <source>
        <dbReference type="ARBA" id="ARBA00023125"/>
    </source>
</evidence>
<dbReference type="CDD" id="cd05466">
    <property type="entry name" value="PBP2_LTTR_substrate"/>
    <property type="match status" value="1"/>
</dbReference>
<reference evidence="6 7" key="1">
    <citation type="submission" date="2020-10" db="EMBL/GenBank/DDBJ databases">
        <title>Closed genome sequences of Staphylococcus lloydii sp. nov. and Staphylococcus durrellii sp. nov. Isolated from Captive Fruit Bats (Pteropus livingstonii).</title>
        <authorList>
            <person name="Fountain K."/>
        </authorList>
    </citation>
    <scope>NUCLEOTIDE SEQUENCE [LARGE SCALE GENOMIC DNA]</scope>
    <source>
        <strain evidence="6 7">23_2_7_LY</strain>
    </source>
</reference>
<protein>
    <submittedName>
        <fullName evidence="6">LysR family transcriptional regulator</fullName>
    </submittedName>
</protein>
<feature type="domain" description="HTH lysR-type" evidence="5">
    <location>
        <begin position="1"/>
        <end position="58"/>
    </location>
</feature>
<dbReference type="GO" id="GO:0005829">
    <property type="term" value="C:cytosol"/>
    <property type="evidence" value="ECO:0007669"/>
    <property type="project" value="TreeGrafter"/>
</dbReference>
<evidence type="ECO:0000313" key="6">
    <source>
        <dbReference type="EMBL" id="QPM75404.1"/>
    </source>
</evidence>
<dbReference type="InterPro" id="IPR000847">
    <property type="entry name" value="LysR_HTH_N"/>
</dbReference>
<dbReference type="AlphaFoldDB" id="A0A7T1B0A5"/>
<dbReference type="KEGG" id="sllo:ISP08_01325"/>
<keyword evidence="3" id="KW-0238">DNA-binding</keyword>
<keyword evidence="2" id="KW-0805">Transcription regulation</keyword>
<dbReference type="InterPro" id="IPR036390">
    <property type="entry name" value="WH_DNA-bd_sf"/>
</dbReference>
<proteinExistence type="inferred from homology"/>
<dbReference type="Proteomes" id="UP000594455">
    <property type="component" value="Chromosome"/>
</dbReference>
<accession>A0A7T1B0A5</accession>
<dbReference type="SUPFAM" id="SSF53850">
    <property type="entry name" value="Periplasmic binding protein-like II"/>
    <property type="match status" value="1"/>
</dbReference>
<keyword evidence="7" id="KW-1185">Reference proteome</keyword>
<dbReference type="InterPro" id="IPR036388">
    <property type="entry name" value="WH-like_DNA-bd_sf"/>
</dbReference>
<dbReference type="PANTHER" id="PTHR30419:SF8">
    <property type="entry name" value="NITROGEN ASSIMILATION TRANSCRIPTIONAL ACTIVATOR-RELATED"/>
    <property type="match status" value="1"/>
</dbReference>
<dbReference type="PANTHER" id="PTHR30419">
    <property type="entry name" value="HTH-TYPE TRANSCRIPTIONAL REGULATOR YBHD"/>
    <property type="match status" value="1"/>
</dbReference>
<sequence>MELRVLHYFSIVAQQKNITKAANTLHITQPTLSRQLKQLEEELDVKLFNRKNHNISLTEEGELLNRRSRELLDMSNKIQEEFKVIDKPIEGDIYLGCGETKGMKYIADIFKRIQINYPNIKLHIFSGNAEDIAYRLDKGFLDFGIFIEPVNLNKYESLSLPTYDQWGVIARRDSHIARKECITKEEVSKLPLICSRQAIDTNQKSNEFIRWFGELYSQLNIVATFNLAYNAGLLAQQEIGYVLTLDSIINTSSESNLCFVPFQPILVAKHNIVWRKSHHFSKAAQIFMKELKNVLIDE</sequence>